<dbReference type="AlphaFoldDB" id="A0AAE1DNT2"/>
<comment type="caution">
    <text evidence="1">The sequence shown here is derived from an EMBL/GenBank/DDBJ whole genome shotgun (WGS) entry which is preliminary data.</text>
</comment>
<proteinExistence type="predicted"/>
<accession>A0AAE1DNT2</accession>
<gene>
    <name evidence="1" type="ORF">RRG08_021718</name>
</gene>
<dbReference type="Proteomes" id="UP001283361">
    <property type="component" value="Unassembled WGS sequence"/>
</dbReference>
<evidence type="ECO:0000313" key="2">
    <source>
        <dbReference type="Proteomes" id="UP001283361"/>
    </source>
</evidence>
<sequence length="108" mass="12469">MLCISHNRTYFSKLKASGRREKEGRDVQEAVALLIIIHGCRKSRSISVNRWDDSTSLSVRDKIDWGNYLNIPYTTFKALTSSSRIPVQIGRLTRRVIYIFTCQSRTNC</sequence>
<evidence type="ECO:0000313" key="1">
    <source>
        <dbReference type="EMBL" id="KAK3777601.1"/>
    </source>
</evidence>
<name>A0AAE1DNT2_9GAST</name>
<keyword evidence="2" id="KW-1185">Reference proteome</keyword>
<dbReference type="EMBL" id="JAWDGP010003066">
    <property type="protein sequence ID" value="KAK3777601.1"/>
    <property type="molecule type" value="Genomic_DNA"/>
</dbReference>
<reference evidence="1" key="1">
    <citation type="journal article" date="2023" name="G3 (Bethesda)">
        <title>A reference genome for the long-term kleptoplast-retaining sea slug Elysia crispata morphotype clarki.</title>
        <authorList>
            <person name="Eastman K.E."/>
            <person name="Pendleton A.L."/>
            <person name="Shaikh M.A."/>
            <person name="Suttiyut T."/>
            <person name="Ogas R."/>
            <person name="Tomko P."/>
            <person name="Gavelis G."/>
            <person name="Widhalm J.R."/>
            <person name="Wisecaver J.H."/>
        </authorList>
    </citation>
    <scope>NUCLEOTIDE SEQUENCE</scope>
    <source>
        <strain evidence="1">ECLA1</strain>
    </source>
</reference>
<protein>
    <submittedName>
        <fullName evidence="1">Uncharacterized protein</fullName>
    </submittedName>
</protein>
<organism evidence="1 2">
    <name type="scientific">Elysia crispata</name>
    <name type="common">lettuce slug</name>
    <dbReference type="NCBI Taxonomy" id="231223"/>
    <lineage>
        <taxon>Eukaryota</taxon>
        <taxon>Metazoa</taxon>
        <taxon>Spiralia</taxon>
        <taxon>Lophotrochozoa</taxon>
        <taxon>Mollusca</taxon>
        <taxon>Gastropoda</taxon>
        <taxon>Heterobranchia</taxon>
        <taxon>Euthyneura</taxon>
        <taxon>Panpulmonata</taxon>
        <taxon>Sacoglossa</taxon>
        <taxon>Placobranchoidea</taxon>
        <taxon>Plakobranchidae</taxon>
        <taxon>Elysia</taxon>
    </lineage>
</organism>